<dbReference type="Proteomes" id="UP001054945">
    <property type="component" value="Unassembled WGS sequence"/>
</dbReference>
<feature type="compositionally biased region" description="Basic residues" evidence="1">
    <location>
        <begin position="1"/>
        <end position="10"/>
    </location>
</feature>
<reference evidence="2 3" key="1">
    <citation type="submission" date="2021-06" db="EMBL/GenBank/DDBJ databases">
        <title>Caerostris extrusa draft genome.</title>
        <authorList>
            <person name="Kono N."/>
            <person name="Arakawa K."/>
        </authorList>
    </citation>
    <scope>NUCLEOTIDE SEQUENCE [LARGE SCALE GENOMIC DNA]</scope>
</reference>
<dbReference type="EMBL" id="BPLR01002017">
    <property type="protein sequence ID" value="GIX69106.1"/>
    <property type="molecule type" value="Genomic_DNA"/>
</dbReference>
<dbReference type="AlphaFoldDB" id="A0AAV4M9P4"/>
<gene>
    <name evidence="2" type="ORF">CEXT_196411</name>
</gene>
<comment type="caution">
    <text evidence="2">The sequence shown here is derived from an EMBL/GenBank/DDBJ whole genome shotgun (WGS) entry which is preliminary data.</text>
</comment>
<name>A0AAV4M9P4_CAEEX</name>
<sequence length="148" mass="16990">MEKFRSKKSRSAQMQKSSQLPDIRLFSVEGDPTYLLHKENTNGSVEDSEKRLQRLQMRKKTDSERLESDSKKAEETEKSENSKTSLEKDTQEDDFTDENKIERTPSSDSNMKRSRSKLKNIESAAENSDKLSIPSASRKGKEKIVSQN</sequence>
<accession>A0AAV4M9P4</accession>
<keyword evidence="3" id="KW-1185">Reference proteome</keyword>
<feature type="compositionally biased region" description="Basic and acidic residues" evidence="1">
    <location>
        <begin position="59"/>
        <end position="89"/>
    </location>
</feature>
<evidence type="ECO:0000256" key="1">
    <source>
        <dbReference type="SAM" id="MobiDB-lite"/>
    </source>
</evidence>
<protein>
    <submittedName>
        <fullName evidence="2">Uncharacterized protein</fullName>
    </submittedName>
</protein>
<feature type="compositionally biased region" description="Polar residues" evidence="1">
    <location>
        <begin position="11"/>
        <end position="20"/>
    </location>
</feature>
<organism evidence="2 3">
    <name type="scientific">Caerostris extrusa</name>
    <name type="common">Bark spider</name>
    <name type="synonym">Caerostris bankana</name>
    <dbReference type="NCBI Taxonomy" id="172846"/>
    <lineage>
        <taxon>Eukaryota</taxon>
        <taxon>Metazoa</taxon>
        <taxon>Ecdysozoa</taxon>
        <taxon>Arthropoda</taxon>
        <taxon>Chelicerata</taxon>
        <taxon>Arachnida</taxon>
        <taxon>Araneae</taxon>
        <taxon>Araneomorphae</taxon>
        <taxon>Entelegynae</taxon>
        <taxon>Araneoidea</taxon>
        <taxon>Araneidae</taxon>
        <taxon>Caerostris</taxon>
    </lineage>
</organism>
<proteinExistence type="predicted"/>
<feature type="region of interest" description="Disordered" evidence="1">
    <location>
        <begin position="1"/>
        <end position="148"/>
    </location>
</feature>
<evidence type="ECO:0000313" key="3">
    <source>
        <dbReference type="Proteomes" id="UP001054945"/>
    </source>
</evidence>
<evidence type="ECO:0000313" key="2">
    <source>
        <dbReference type="EMBL" id="GIX69106.1"/>
    </source>
</evidence>